<dbReference type="AlphaFoldDB" id="A0A6A5R5B6"/>
<evidence type="ECO:0008006" key="4">
    <source>
        <dbReference type="Google" id="ProtNLM"/>
    </source>
</evidence>
<dbReference type="EMBL" id="ML979020">
    <property type="protein sequence ID" value="KAF1922619.1"/>
    <property type="molecule type" value="Genomic_DNA"/>
</dbReference>
<accession>A0A6A5R5B6</accession>
<evidence type="ECO:0000313" key="3">
    <source>
        <dbReference type="Proteomes" id="UP000800082"/>
    </source>
</evidence>
<dbReference type="SUPFAM" id="SSF51905">
    <property type="entry name" value="FAD/NAD(P)-binding domain"/>
    <property type="match status" value="1"/>
</dbReference>
<protein>
    <recommendedName>
        <fullName evidence="4">FAD/NAD(P)-binding domain-containing protein</fullName>
    </recommendedName>
</protein>
<dbReference type="Proteomes" id="UP000800082">
    <property type="component" value="Unassembled WGS sequence"/>
</dbReference>
<dbReference type="OrthoDB" id="74360at2759"/>
<comment type="similarity">
    <text evidence="1">Belongs to the FAD-binding monooxygenase family.</text>
</comment>
<dbReference type="InterPro" id="IPR036188">
    <property type="entry name" value="FAD/NAD-bd_sf"/>
</dbReference>
<evidence type="ECO:0000313" key="2">
    <source>
        <dbReference type="EMBL" id="KAF1922619.1"/>
    </source>
</evidence>
<organism evidence="2 3">
    <name type="scientific">Didymella exigua CBS 183.55</name>
    <dbReference type="NCBI Taxonomy" id="1150837"/>
    <lineage>
        <taxon>Eukaryota</taxon>
        <taxon>Fungi</taxon>
        <taxon>Dikarya</taxon>
        <taxon>Ascomycota</taxon>
        <taxon>Pezizomycotina</taxon>
        <taxon>Dothideomycetes</taxon>
        <taxon>Pleosporomycetidae</taxon>
        <taxon>Pleosporales</taxon>
        <taxon>Pleosporineae</taxon>
        <taxon>Didymellaceae</taxon>
        <taxon>Didymella</taxon>
    </lineage>
</organism>
<sequence>MTPDLNAVSKSERWDYSTPGLSGYNIPDIVYSLVYQIQKHCKDVEHVIYGKNADIGDSWLENRYRVCACNVPSHAYTLNFALNPDWPRFFSYAPDIQKYLLKVVEVFELRKYMTFNTEVIKGMEKFKGRIVYTAVWPEEYQDGKWKSDRVAIIGSGASSIRTVPKMQPHAKHLNIFVRTGVYEGQNAAQKMFRERMKEFLKDERLLQGFTPKFEFGCRRIAQIEAIQNENVDVHFTAVEAINEDGVIGGDGVKRKVDTIICATGFDVTHKPRFPVIVTNNIDLYEKWKKEPGS</sequence>
<name>A0A6A5R5B6_9PLEO</name>
<dbReference type="PANTHER" id="PTHR42877">
    <property type="entry name" value="L-ORNITHINE N(5)-MONOOXYGENASE-RELATED"/>
    <property type="match status" value="1"/>
</dbReference>
<evidence type="ECO:0000256" key="1">
    <source>
        <dbReference type="ARBA" id="ARBA00010139"/>
    </source>
</evidence>
<reference evidence="2" key="1">
    <citation type="journal article" date="2020" name="Stud. Mycol.">
        <title>101 Dothideomycetes genomes: a test case for predicting lifestyles and emergence of pathogens.</title>
        <authorList>
            <person name="Haridas S."/>
            <person name="Albert R."/>
            <person name="Binder M."/>
            <person name="Bloem J."/>
            <person name="Labutti K."/>
            <person name="Salamov A."/>
            <person name="Andreopoulos B."/>
            <person name="Baker S."/>
            <person name="Barry K."/>
            <person name="Bills G."/>
            <person name="Bluhm B."/>
            <person name="Cannon C."/>
            <person name="Castanera R."/>
            <person name="Culley D."/>
            <person name="Daum C."/>
            <person name="Ezra D."/>
            <person name="Gonzalez J."/>
            <person name="Henrissat B."/>
            <person name="Kuo A."/>
            <person name="Liang C."/>
            <person name="Lipzen A."/>
            <person name="Lutzoni F."/>
            <person name="Magnuson J."/>
            <person name="Mondo S."/>
            <person name="Nolan M."/>
            <person name="Ohm R."/>
            <person name="Pangilinan J."/>
            <person name="Park H.-J."/>
            <person name="Ramirez L."/>
            <person name="Alfaro M."/>
            <person name="Sun H."/>
            <person name="Tritt A."/>
            <person name="Yoshinaga Y."/>
            <person name="Zwiers L.-H."/>
            <person name="Turgeon B."/>
            <person name="Goodwin S."/>
            <person name="Spatafora J."/>
            <person name="Crous P."/>
            <person name="Grigoriev I."/>
        </authorList>
    </citation>
    <scope>NUCLEOTIDE SEQUENCE</scope>
    <source>
        <strain evidence="2">CBS 183.55</strain>
    </source>
</reference>
<dbReference type="InterPro" id="IPR051209">
    <property type="entry name" value="FAD-bind_Monooxygenase_sf"/>
</dbReference>
<gene>
    <name evidence="2" type="ORF">M421DRAFT_96697</name>
</gene>
<dbReference type="PANTHER" id="PTHR42877:SF1">
    <property type="entry name" value="FAD-BINDING MONOOXYGENASE STCW"/>
    <property type="match status" value="1"/>
</dbReference>
<dbReference type="Gene3D" id="3.50.50.60">
    <property type="entry name" value="FAD/NAD(P)-binding domain"/>
    <property type="match status" value="2"/>
</dbReference>
<dbReference type="RefSeq" id="XP_033442872.1">
    <property type="nucleotide sequence ID" value="XM_033598411.1"/>
</dbReference>
<proteinExistence type="inferred from homology"/>
<keyword evidence="3" id="KW-1185">Reference proteome</keyword>
<dbReference type="GeneID" id="54356078"/>